<feature type="region of interest" description="Disordered" evidence="1">
    <location>
        <begin position="1"/>
        <end position="92"/>
    </location>
</feature>
<feature type="compositionally biased region" description="Low complexity" evidence="1">
    <location>
        <begin position="73"/>
        <end position="83"/>
    </location>
</feature>
<keyword evidence="2" id="KW-1133">Transmembrane helix</keyword>
<evidence type="ECO:0000313" key="4">
    <source>
        <dbReference type="Proteomes" id="UP001286456"/>
    </source>
</evidence>
<evidence type="ECO:0008006" key="5">
    <source>
        <dbReference type="Google" id="ProtNLM"/>
    </source>
</evidence>
<reference evidence="3" key="2">
    <citation type="submission" date="2023-06" db="EMBL/GenBank/DDBJ databases">
        <authorList>
            <consortium name="Lawrence Berkeley National Laboratory"/>
            <person name="Haridas S."/>
            <person name="Hensen N."/>
            <person name="Bonometti L."/>
            <person name="Westerberg I."/>
            <person name="Brannstrom I.O."/>
            <person name="Guillou S."/>
            <person name="Cros-Aarteil S."/>
            <person name="Calhoun S."/>
            <person name="Kuo A."/>
            <person name="Mondo S."/>
            <person name="Pangilinan J."/>
            <person name="Riley R."/>
            <person name="Labutti K."/>
            <person name="Andreopoulos B."/>
            <person name="Lipzen A."/>
            <person name="Chen C."/>
            <person name="Yanf M."/>
            <person name="Daum C."/>
            <person name="Ng V."/>
            <person name="Clum A."/>
            <person name="Steindorff A."/>
            <person name="Ohm R."/>
            <person name="Martin F."/>
            <person name="Silar P."/>
            <person name="Natvig D."/>
            <person name="Lalanne C."/>
            <person name="Gautier V."/>
            <person name="Ament-Velasquez S.L."/>
            <person name="Kruys A."/>
            <person name="Hutchinson M.I."/>
            <person name="Powell A.J."/>
            <person name="Barry K."/>
            <person name="Miller A.N."/>
            <person name="Grigoriev I.V."/>
            <person name="Debuchy R."/>
            <person name="Gladieux P."/>
            <person name="Thoren M.H."/>
            <person name="Johannesson H."/>
        </authorList>
    </citation>
    <scope>NUCLEOTIDE SEQUENCE</scope>
    <source>
        <strain evidence="3">SMH4131-1</strain>
    </source>
</reference>
<evidence type="ECO:0000256" key="2">
    <source>
        <dbReference type="SAM" id="Phobius"/>
    </source>
</evidence>
<feature type="transmembrane region" description="Helical" evidence="2">
    <location>
        <begin position="254"/>
        <end position="279"/>
    </location>
</feature>
<accession>A0AAE0MB35</accession>
<keyword evidence="2" id="KW-0472">Membrane</keyword>
<dbReference type="Proteomes" id="UP001286456">
    <property type="component" value="Unassembled WGS sequence"/>
</dbReference>
<feature type="transmembrane region" description="Helical" evidence="2">
    <location>
        <begin position="192"/>
        <end position="214"/>
    </location>
</feature>
<dbReference type="PANTHER" id="PTHR35041">
    <property type="entry name" value="MEDIATOR OF RNA POLYMERASE II TRANSCRIPTION SUBUNIT 1"/>
    <property type="match status" value="1"/>
</dbReference>
<dbReference type="AlphaFoldDB" id="A0AAE0MB35"/>
<feature type="compositionally biased region" description="Basic and acidic residues" evidence="1">
    <location>
        <begin position="59"/>
        <end position="69"/>
    </location>
</feature>
<feature type="transmembrane region" description="Helical" evidence="2">
    <location>
        <begin position="157"/>
        <end position="180"/>
    </location>
</feature>
<dbReference type="PANTHER" id="PTHR35041:SF3">
    <property type="entry name" value="FORMYLMETHIONINE DEFORMYLASE-LIKE PROTEIN"/>
    <property type="match status" value="1"/>
</dbReference>
<feature type="transmembrane region" description="Helical" evidence="2">
    <location>
        <begin position="226"/>
        <end position="248"/>
    </location>
</feature>
<feature type="transmembrane region" description="Helical" evidence="2">
    <location>
        <begin position="705"/>
        <end position="728"/>
    </location>
</feature>
<feature type="region of interest" description="Disordered" evidence="1">
    <location>
        <begin position="110"/>
        <end position="142"/>
    </location>
</feature>
<gene>
    <name evidence="3" type="ORF">B0T19DRAFT_428838</name>
</gene>
<name>A0AAE0MB35_9PEZI</name>
<feature type="compositionally biased region" description="Low complexity" evidence="1">
    <location>
        <begin position="110"/>
        <end position="122"/>
    </location>
</feature>
<reference evidence="3" key="1">
    <citation type="journal article" date="2023" name="Mol. Phylogenet. Evol.">
        <title>Genome-scale phylogeny and comparative genomics of the fungal order Sordariales.</title>
        <authorList>
            <person name="Hensen N."/>
            <person name="Bonometti L."/>
            <person name="Westerberg I."/>
            <person name="Brannstrom I.O."/>
            <person name="Guillou S."/>
            <person name="Cros-Aarteil S."/>
            <person name="Calhoun S."/>
            <person name="Haridas S."/>
            <person name="Kuo A."/>
            <person name="Mondo S."/>
            <person name="Pangilinan J."/>
            <person name="Riley R."/>
            <person name="LaButti K."/>
            <person name="Andreopoulos B."/>
            <person name="Lipzen A."/>
            <person name="Chen C."/>
            <person name="Yan M."/>
            <person name="Daum C."/>
            <person name="Ng V."/>
            <person name="Clum A."/>
            <person name="Steindorff A."/>
            <person name="Ohm R.A."/>
            <person name="Martin F."/>
            <person name="Silar P."/>
            <person name="Natvig D.O."/>
            <person name="Lalanne C."/>
            <person name="Gautier V."/>
            <person name="Ament-Velasquez S.L."/>
            <person name="Kruys A."/>
            <person name="Hutchinson M.I."/>
            <person name="Powell A.J."/>
            <person name="Barry K."/>
            <person name="Miller A.N."/>
            <person name="Grigoriev I.V."/>
            <person name="Debuchy R."/>
            <person name="Gladieux P."/>
            <person name="Hiltunen Thoren M."/>
            <person name="Johannesson H."/>
        </authorList>
    </citation>
    <scope>NUCLEOTIDE SEQUENCE</scope>
    <source>
        <strain evidence="3">SMH4131-1</strain>
    </source>
</reference>
<sequence length="842" mass="92921">MTAVPLGDLDAGKAPKNPFQDPSNPEEWENVNPRQPSSGRDSSPMYEPESNGPHSSSSPDHHQPLERLQLDNSPYSGASYSSPSFPPQLEGQDDKATLLSDRTHTQTLSKSKGFFRFKSSESTPTHAPPPYGGPYFGNHPQSSRHRRRIQYFSPGSWSMYMFFVFGVACAVAHHVFYASLNDKPATDQVQMLRYGTILAFAAKAGLSAAVVAAFRQRVWTTVRRRLMSVAALDSLFAATEDLIALWNWELIKTAKIAILLSAFVWVAPLVVILTANTLLVEPRRVVTKTTCPAARTLNLTFEETSEWRKPVQLDGLYEIPLSLWNTTKPADSDPQGWFDYYTGPSPNFARTATIGAFLERAVTRKNAQLETCGSGWNCSLEIKFTAPGYKCTELANGVGSKAVNLTQESGSIAPPFDTDILLPKGPYTYYAFATGGEYSTTQMKDVGIGGIPNTKPPYPQDFGAFRTEPIVWIGYTELLNPDEAVPSNSSDPAFEKAFVPKLFACENYESAYTVTLNYTDAVQFAKVTNITFLRPVINTTYIPEIDANDGTADNVTAIPKDNYIHPTDVRRYRRVAAYHSLGYMLRFFINGTVEMDKSLVNPIVNTNAIQTKLLDPRNNYFPYPNLPDLIQEFYEDMILSMLSNPQFAGVVWAARPDEQSGARLQGSNSDGADDQSGPSSAADYLYPCTKSRTANMYRYNVRDLWIVYTIAIMLSLLGVVTGACAILENDGVVRDTRFSSIVAATRGPALEKVRWDGVHQPGKTGDDDAAHVPGDVKRLRVGYGLVGGDDTSSSGVAGDDASLEERPWSVRSRGEKRYGFGLEGDVLQVKREGSIWKFPMSE</sequence>
<feature type="compositionally biased region" description="Polar residues" evidence="1">
    <location>
        <begin position="32"/>
        <end position="41"/>
    </location>
</feature>
<keyword evidence="2" id="KW-0812">Transmembrane</keyword>
<organism evidence="3 4">
    <name type="scientific">Cercophora scortea</name>
    <dbReference type="NCBI Taxonomy" id="314031"/>
    <lineage>
        <taxon>Eukaryota</taxon>
        <taxon>Fungi</taxon>
        <taxon>Dikarya</taxon>
        <taxon>Ascomycota</taxon>
        <taxon>Pezizomycotina</taxon>
        <taxon>Sordariomycetes</taxon>
        <taxon>Sordariomycetidae</taxon>
        <taxon>Sordariales</taxon>
        <taxon>Lasiosphaeriaceae</taxon>
        <taxon>Cercophora</taxon>
    </lineage>
</organism>
<evidence type="ECO:0000256" key="1">
    <source>
        <dbReference type="SAM" id="MobiDB-lite"/>
    </source>
</evidence>
<dbReference type="EMBL" id="JAUEPO010000004">
    <property type="protein sequence ID" value="KAK3324559.1"/>
    <property type="molecule type" value="Genomic_DNA"/>
</dbReference>
<protein>
    <recommendedName>
        <fullName evidence="5">Formylmethionine deformylase-like protein</fullName>
    </recommendedName>
</protein>
<evidence type="ECO:0000313" key="3">
    <source>
        <dbReference type="EMBL" id="KAK3324559.1"/>
    </source>
</evidence>
<keyword evidence="4" id="KW-1185">Reference proteome</keyword>
<comment type="caution">
    <text evidence="3">The sequence shown here is derived from an EMBL/GenBank/DDBJ whole genome shotgun (WGS) entry which is preliminary data.</text>
</comment>
<proteinExistence type="predicted"/>